<evidence type="ECO:0000259" key="7">
    <source>
        <dbReference type="PROSITE" id="PS50011"/>
    </source>
</evidence>
<keyword evidence="2 5" id="KW-0547">Nucleotide-binding</keyword>
<keyword evidence="3 8" id="KW-0418">Kinase</keyword>
<evidence type="ECO:0000313" key="8">
    <source>
        <dbReference type="EMBL" id="GFA37392.1"/>
    </source>
</evidence>
<dbReference type="InterPro" id="IPR017441">
    <property type="entry name" value="Protein_kinase_ATP_BS"/>
</dbReference>
<proteinExistence type="inferred from homology"/>
<gene>
    <name evidence="8" type="ORF">Tci_609364</name>
</gene>
<evidence type="ECO:0000256" key="3">
    <source>
        <dbReference type="ARBA" id="ARBA00022777"/>
    </source>
</evidence>
<dbReference type="PANTHER" id="PTHR46146:SF23">
    <property type="entry name" value="PROTEIN KINASE DOMAIN-CONTAINING PROTEIN"/>
    <property type="match status" value="1"/>
</dbReference>
<protein>
    <submittedName>
        <fullName evidence="8">Serine/threonine-protein kinase-like protein At3g51990</fullName>
    </submittedName>
</protein>
<keyword evidence="4 5" id="KW-0067">ATP-binding</keyword>
<organism evidence="8">
    <name type="scientific">Tanacetum cinerariifolium</name>
    <name type="common">Dalmatian daisy</name>
    <name type="synonym">Chrysanthemum cinerariifolium</name>
    <dbReference type="NCBI Taxonomy" id="118510"/>
    <lineage>
        <taxon>Eukaryota</taxon>
        <taxon>Viridiplantae</taxon>
        <taxon>Streptophyta</taxon>
        <taxon>Embryophyta</taxon>
        <taxon>Tracheophyta</taxon>
        <taxon>Spermatophyta</taxon>
        <taxon>Magnoliopsida</taxon>
        <taxon>eudicotyledons</taxon>
        <taxon>Gunneridae</taxon>
        <taxon>Pentapetalae</taxon>
        <taxon>asterids</taxon>
        <taxon>campanulids</taxon>
        <taxon>Asterales</taxon>
        <taxon>Asteraceae</taxon>
        <taxon>Asteroideae</taxon>
        <taxon>Anthemideae</taxon>
        <taxon>Anthemidinae</taxon>
        <taxon>Tanacetum</taxon>
    </lineage>
</organism>
<sequence>MGYISCNAESAISTCDTYNLSKKNPKTNPQHKHYKIRDFTYTDLDSSTNKFSHTNFLGKGSHGSVYKASLDNGNLIAAVKKTISLSAVSPADNEIEILSRVRSPRFVNLLGFASDPVGRKLIVVEYMPNGSLYDLLHKNNNSFAKPPGLAKRIKIALQVAKAVNQLHVASPPVIHRDIKSSNILFDSKWRARLGDFGLALRGHVENDAKMRCTPPAGTLGYLDPCYLAPCDLTVKSDVFSFGILMLEIFSGRHAIDLRFSPPSVVDWAVPLIRSGEYHEVFDRNLNISRGSEAIVRQLAVLSAMCVKPTADKRPEMAEVVESLVKVTKTGWRVIKVTHQPASEYRKLTNVLRVESSDGSVSGGEKIGGHVARSKSIGGVSEVECRPLDRNKDVQGLCGMMRRSKSTGELQESKWVDRRNGGGIVSQMIRNPNVRELESAKLLVKFS</sequence>
<evidence type="ECO:0000256" key="2">
    <source>
        <dbReference type="ARBA" id="ARBA00022741"/>
    </source>
</evidence>
<comment type="caution">
    <text evidence="8">The sequence shown here is derived from an EMBL/GenBank/DDBJ whole genome shotgun (WGS) entry which is preliminary data.</text>
</comment>
<evidence type="ECO:0000256" key="4">
    <source>
        <dbReference type="ARBA" id="ARBA00022840"/>
    </source>
</evidence>
<dbReference type="SMART" id="SM00220">
    <property type="entry name" value="S_TKc"/>
    <property type="match status" value="1"/>
</dbReference>
<evidence type="ECO:0000256" key="6">
    <source>
        <dbReference type="RuleBase" id="RU000304"/>
    </source>
</evidence>
<dbReference type="EMBL" id="BKCJ010413053">
    <property type="protein sequence ID" value="GFA37392.1"/>
    <property type="molecule type" value="Genomic_DNA"/>
</dbReference>
<dbReference type="GO" id="GO:0005524">
    <property type="term" value="F:ATP binding"/>
    <property type="evidence" value="ECO:0007669"/>
    <property type="project" value="UniProtKB-UniRule"/>
</dbReference>
<comment type="similarity">
    <text evidence="6">Belongs to the protein kinase superfamily.</text>
</comment>
<dbReference type="SUPFAM" id="SSF56112">
    <property type="entry name" value="Protein kinase-like (PK-like)"/>
    <property type="match status" value="1"/>
</dbReference>
<dbReference type="PANTHER" id="PTHR46146">
    <property type="entry name" value="SERINE/THREONINE-PROTEIN KINASE-LIKE PROTEIN CCR4"/>
    <property type="match status" value="1"/>
</dbReference>
<name>A0A699JH04_TANCI</name>
<dbReference type="Gene3D" id="3.30.200.20">
    <property type="entry name" value="Phosphorylase Kinase, domain 1"/>
    <property type="match status" value="1"/>
</dbReference>
<feature type="binding site" evidence="5">
    <location>
        <position position="81"/>
    </location>
    <ligand>
        <name>ATP</name>
        <dbReference type="ChEBI" id="CHEBI:30616"/>
    </ligand>
</feature>
<reference evidence="8" key="1">
    <citation type="journal article" date="2019" name="Sci. Rep.">
        <title>Draft genome of Tanacetum cinerariifolium, the natural source of mosquito coil.</title>
        <authorList>
            <person name="Yamashiro T."/>
            <person name="Shiraishi A."/>
            <person name="Satake H."/>
            <person name="Nakayama K."/>
        </authorList>
    </citation>
    <scope>NUCLEOTIDE SEQUENCE</scope>
</reference>
<dbReference type="Pfam" id="PF00069">
    <property type="entry name" value="Pkinase"/>
    <property type="match status" value="1"/>
</dbReference>
<evidence type="ECO:0000256" key="1">
    <source>
        <dbReference type="ARBA" id="ARBA00022679"/>
    </source>
</evidence>
<keyword evidence="6" id="KW-0723">Serine/threonine-protein kinase</keyword>
<dbReference type="AlphaFoldDB" id="A0A699JH04"/>
<dbReference type="InterPro" id="IPR011009">
    <property type="entry name" value="Kinase-like_dom_sf"/>
</dbReference>
<dbReference type="PROSITE" id="PS50011">
    <property type="entry name" value="PROTEIN_KINASE_DOM"/>
    <property type="match status" value="1"/>
</dbReference>
<dbReference type="InterPro" id="IPR000719">
    <property type="entry name" value="Prot_kinase_dom"/>
</dbReference>
<dbReference type="PROSITE" id="PS00108">
    <property type="entry name" value="PROTEIN_KINASE_ST"/>
    <property type="match status" value="1"/>
</dbReference>
<feature type="domain" description="Protein kinase" evidence="7">
    <location>
        <begin position="51"/>
        <end position="326"/>
    </location>
</feature>
<keyword evidence="1" id="KW-0808">Transferase</keyword>
<evidence type="ECO:0000256" key="5">
    <source>
        <dbReference type="PROSITE-ProRule" id="PRU10141"/>
    </source>
</evidence>
<dbReference type="Gene3D" id="1.10.510.10">
    <property type="entry name" value="Transferase(Phosphotransferase) domain 1"/>
    <property type="match status" value="1"/>
</dbReference>
<dbReference type="PROSITE" id="PS00107">
    <property type="entry name" value="PROTEIN_KINASE_ATP"/>
    <property type="match status" value="1"/>
</dbReference>
<accession>A0A699JH04</accession>
<dbReference type="GO" id="GO:0004674">
    <property type="term" value="F:protein serine/threonine kinase activity"/>
    <property type="evidence" value="ECO:0007669"/>
    <property type="project" value="UniProtKB-KW"/>
</dbReference>
<dbReference type="InterPro" id="IPR008271">
    <property type="entry name" value="Ser/Thr_kinase_AS"/>
</dbReference>